<feature type="region of interest" description="Disordered" evidence="2">
    <location>
        <begin position="85"/>
        <end position="111"/>
    </location>
</feature>
<sequence length="168" mass="19638">MDDKLSTRVNISRDGFYNSTSSWPLAKMEAAAEKRVKRASGSIDRYTFFFHAIPPESEKNALSLDELHDLVGNVWLARHDTALEEERKNRRKGRPKSTKEMQLENLKETESEEYRTGIEVPDLTHPTNVELFRRWDQSSIEFIDLLRFIRINSLISIKKSIYSLYCIL</sequence>
<evidence type="ECO:0000256" key="1">
    <source>
        <dbReference type="ARBA" id="ARBA00034127"/>
    </source>
</evidence>
<accession>A0A286UKI0</accession>
<reference evidence="3 4" key="1">
    <citation type="journal article" date="2017" name="Mol. Ecol.">
        <title>Comparative and population genomic landscape of Phellinus noxius: A hypervariable fungus causing root rot in trees.</title>
        <authorList>
            <person name="Chung C.L."/>
            <person name="Lee T.J."/>
            <person name="Akiba M."/>
            <person name="Lee H.H."/>
            <person name="Kuo T.H."/>
            <person name="Liu D."/>
            <person name="Ke H.M."/>
            <person name="Yokoi T."/>
            <person name="Roa M.B."/>
            <person name="Lu M.J."/>
            <person name="Chang Y.Y."/>
            <person name="Ann P.J."/>
            <person name="Tsai J.N."/>
            <person name="Chen C.Y."/>
            <person name="Tzean S.S."/>
            <person name="Ota Y."/>
            <person name="Hattori T."/>
            <person name="Sahashi N."/>
            <person name="Liou R.F."/>
            <person name="Kikuchi T."/>
            <person name="Tsai I.J."/>
        </authorList>
    </citation>
    <scope>NUCLEOTIDE SEQUENCE [LARGE SCALE GENOMIC DNA]</scope>
    <source>
        <strain evidence="3 4">FFPRI411160</strain>
    </source>
</reference>
<organism evidence="3 4">
    <name type="scientific">Pyrrhoderma noxium</name>
    <dbReference type="NCBI Taxonomy" id="2282107"/>
    <lineage>
        <taxon>Eukaryota</taxon>
        <taxon>Fungi</taxon>
        <taxon>Dikarya</taxon>
        <taxon>Basidiomycota</taxon>
        <taxon>Agaricomycotina</taxon>
        <taxon>Agaricomycetes</taxon>
        <taxon>Hymenochaetales</taxon>
        <taxon>Hymenochaetaceae</taxon>
        <taxon>Pyrrhoderma</taxon>
    </lineage>
</organism>
<dbReference type="InterPro" id="IPR021346">
    <property type="entry name" value="Tma16"/>
</dbReference>
<dbReference type="STRING" id="2282107.A0A286UKI0"/>
<gene>
    <name evidence="3" type="ORF">PNOK_0490900</name>
</gene>
<name>A0A286UKI0_9AGAM</name>
<dbReference type="PANTHER" id="PTHR13349:SF2">
    <property type="entry name" value="TRANSLATION MACHINERY-ASSOCIATED PROTEIN 16"/>
    <property type="match status" value="1"/>
</dbReference>
<feature type="compositionally biased region" description="Basic and acidic residues" evidence="2">
    <location>
        <begin position="97"/>
        <end position="111"/>
    </location>
</feature>
<dbReference type="PANTHER" id="PTHR13349">
    <property type="entry name" value="TRANSLATION MACHINERY-ASSOCIATED PROTEIN 16"/>
    <property type="match status" value="1"/>
</dbReference>
<dbReference type="OrthoDB" id="270284at2759"/>
<dbReference type="EMBL" id="NBII01000004">
    <property type="protein sequence ID" value="PAV19975.1"/>
    <property type="molecule type" value="Genomic_DNA"/>
</dbReference>
<dbReference type="Proteomes" id="UP000217199">
    <property type="component" value="Unassembled WGS sequence"/>
</dbReference>
<evidence type="ECO:0000313" key="4">
    <source>
        <dbReference type="Proteomes" id="UP000217199"/>
    </source>
</evidence>
<dbReference type="GO" id="GO:0005634">
    <property type="term" value="C:nucleus"/>
    <property type="evidence" value="ECO:0007669"/>
    <property type="project" value="TreeGrafter"/>
</dbReference>
<comment type="similarity">
    <text evidence="1">Belongs to the TMA16 family.</text>
</comment>
<protein>
    <submittedName>
        <fullName evidence="3">Uncharacterized protein</fullName>
    </submittedName>
</protein>
<dbReference type="AlphaFoldDB" id="A0A286UKI0"/>
<proteinExistence type="inferred from homology"/>
<comment type="caution">
    <text evidence="3">The sequence shown here is derived from an EMBL/GenBank/DDBJ whole genome shotgun (WGS) entry which is preliminary data.</text>
</comment>
<dbReference type="Pfam" id="PF11176">
    <property type="entry name" value="Tma16"/>
    <property type="match status" value="1"/>
</dbReference>
<dbReference type="Gene3D" id="1.20.1440.170">
    <property type="entry name" value="Translation machinery-associated protein 16-like"/>
    <property type="match status" value="1"/>
</dbReference>
<keyword evidence="4" id="KW-1185">Reference proteome</keyword>
<evidence type="ECO:0000256" key="2">
    <source>
        <dbReference type="SAM" id="MobiDB-lite"/>
    </source>
</evidence>
<evidence type="ECO:0000313" key="3">
    <source>
        <dbReference type="EMBL" id="PAV19975.1"/>
    </source>
</evidence>
<dbReference type="InterPro" id="IPR038356">
    <property type="entry name" value="Tma16_sf"/>
</dbReference>
<dbReference type="InParanoid" id="A0A286UKI0"/>